<keyword evidence="2" id="KW-1185">Reference proteome</keyword>
<reference evidence="1" key="1">
    <citation type="submission" date="2019-06" db="EMBL/GenBank/DDBJ databases">
        <authorList>
            <person name="Zheng W."/>
        </authorList>
    </citation>
    <scope>NUCLEOTIDE SEQUENCE</scope>
    <source>
        <strain evidence="1">QDHG01</strain>
    </source>
</reference>
<sequence>MLLINFQYIFALCNKALYTLIFKDIYIHISNKSNLYKCYNRSILHSLKSSFDYDILRIIQLFAKVVKD</sequence>
<name>A0A8J8T8H2_HALGN</name>
<dbReference type="EMBL" id="RRYP01001687">
    <property type="protein sequence ID" value="TNV85610.1"/>
    <property type="molecule type" value="Genomic_DNA"/>
</dbReference>
<accession>A0A8J8T8H2</accession>
<dbReference type="Proteomes" id="UP000785679">
    <property type="component" value="Unassembled WGS sequence"/>
</dbReference>
<proteinExistence type="predicted"/>
<gene>
    <name evidence="1" type="ORF">FGO68_gene15518</name>
</gene>
<evidence type="ECO:0000313" key="1">
    <source>
        <dbReference type="EMBL" id="TNV85610.1"/>
    </source>
</evidence>
<dbReference type="AlphaFoldDB" id="A0A8J8T8H2"/>
<evidence type="ECO:0000313" key="2">
    <source>
        <dbReference type="Proteomes" id="UP000785679"/>
    </source>
</evidence>
<organism evidence="1 2">
    <name type="scientific">Halteria grandinella</name>
    <dbReference type="NCBI Taxonomy" id="5974"/>
    <lineage>
        <taxon>Eukaryota</taxon>
        <taxon>Sar</taxon>
        <taxon>Alveolata</taxon>
        <taxon>Ciliophora</taxon>
        <taxon>Intramacronucleata</taxon>
        <taxon>Spirotrichea</taxon>
        <taxon>Stichotrichia</taxon>
        <taxon>Sporadotrichida</taxon>
        <taxon>Halteriidae</taxon>
        <taxon>Halteria</taxon>
    </lineage>
</organism>
<protein>
    <submittedName>
        <fullName evidence="1">Uncharacterized protein</fullName>
    </submittedName>
</protein>
<comment type="caution">
    <text evidence="1">The sequence shown here is derived from an EMBL/GenBank/DDBJ whole genome shotgun (WGS) entry which is preliminary data.</text>
</comment>